<organism evidence="1 2">
    <name type="scientific">Thalictrum thalictroides</name>
    <name type="common">Rue-anemone</name>
    <name type="synonym">Anemone thalictroides</name>
    <dbReference type="NCBI Taxonomy" id="46969"/>
    <lineage>
        <taxon>Eukaryota</taxon>
        <taxon>Viridiplantae</taxon>
        <taxon>Streptophyta</taxon>
        <taxon>Embryophyta</taxon>
        <taxon>Tracheophyta</taxon>
        <taxon>Spermatophyta</taxon>
        <taxon>Magnoliopsida</taxon>
        <taxon>Ranunculales</taxon>
        <taxon>Ranunculaceae</taxon>
        <taxon>Thalictroideae</taxon>
        <taxon>Thalictrum</taxon>
    </lineage>
</organism>
<evidence type="ECO:0000313" key="1">
    <source>
        <dbReference type="EMBL" id="KAF5189177.1"/>
    </source>
</evidence>
<comment type="caution">
    <text evidence="1">The sequence shown here is derived from an EMBL/GenBank/DDBJ whole genome shotgun (WGS) entry which is preliminary data.</text>
</comment>
<reference evidence="1 2" key="1">
    <citation type="submission" date="2020-06" db="EMBL/GenBank/DDBJ databases">
        <title>Transcriptomic and genomic resources for Thalictrum thalictroides and T. hernandezii: Facilitating candidate gene discovery in an emerging model plant lineage.</title>
        <authorList>
            <person name="Arias T."/>
            <person name="Riano-Pachon D.M."/>
            <person name="Di Stilio V.S."/>
        </authorList>
    </citation>
    <scope>NUCLEOTIDE SEQUENCE [LARGE SCALE GENOMIC DNA]</scope>
    <source>
        <strain evidence="2">cv. WT478/WT964</strain>
        <tissue evidence="1">Leaves</tissue>
    </source>
</reference>
<proteinExistence type="predicted"/>
<dbReference type="Proteomes" id="UP000554482">
    <property type="component" value="Unassembled WGS sequence"/>
</dbReference>
<dbReference type="AlphaFoldDB" id="A0A7J6VWV8"/>
<name>A0A7J6VWV8_THATH</name>
<protein>
    <submittedName>
        <fullName evidence="1">Uncharacterized protein</fullName>
    </submittedName>
</protein>
<gene>
    <name evidence="1" type="ORF">FRX31_021236</name>
</gene>
<dbReference type="EMBL" id="JABWDY010025828">
    <property type="protein sequence ID" value="KAF5189177.1"/>
    <property type="molecule type" value="Genomic_DNA"/>
</dbReference>
<keyword evidence="2" id="KW-1185">Reference proteome</keyword>
<sequence length="121" mass="14033">MLAYGQHMPALPYQYWPNWLRPKDSVIFPFFSFSSNTNLNSPFSKSLPKNTWTAVLKEPHQPMLPCHVFHLGEKERWRIICDSLLTICLSGIPCMEPYACSPPYLPRNQVLKAILQFVHTN</sequence>
<evidence type="ECO:0000313" key="2">
    <source>
        <dbReference type="Proteomes" id="UP000554482"/>
    </source>
</evidence>
<accession>A0A7J6VWV8</accession>